<gene>
    <name evidence="1" type="ORF">GMARGA_LOCUS32365</name>
</gene>
<protein>
    <submittedName>
        <fullName evidence="1">18575_t:CDS:1</fullName>
    </submittedName>
</protein>
<evidence type="ECO:0000313" key="1">
    <source>
        <dbReference type="EMBL" id="CAG8835040.1"/>
    </source>
</evidence>
<name>A0ABN7WL69_GIGMA</name>
<reference evidence="1 2" key="1">
    <citation type="submission" date="2021-06" db="EMBL/GenBank/DDBJ databases">
        <authorList>
            <person name="Kallberg Y."/>
            <person name="Tangrot J."/>
            <person name="Rosling A."/>
        </authorList>
    </citation>
    <scope>NUCLEOTIDE SEQUENCE [LARGE SCALE GENOMIC DNA]</scope>
    <source>
        <strain evidence="1 2">120-4 pot B 10/14</strain>
    </source>
</reference>
<proteinExistence type="predicted"/>
<comment type="caution">
    <text evidence="1">The sequence shown here is derived from an EMBL/GenBank/DDBJ whole genome shotgun (WGS) entry which is preliminary data.</text>
</comment>
<sequence>MQKTKDLYTQFAATIDLRKYFSKHCRVAGKHMDNRWKYVRDDFCYLLDHWFDVGIFLLDNCIFELRFNNSKDPKNGSDELDLSYWENWKRDAIKRKRVLCAFDTYRRAQR</sequence>
<dbReference type="Proteomes" id="UP000789901">
    <property type="component" value="Unassembled WGS sequence"/>
</dbReference>
<accession>A0ABN7WL69</accession>
<organism evidence="1 2">
    <name type="scientific">Gigaspora margarita</name>
    <dbReference type="NCBI Taxonomy" id="4874"/>
    <lineage>
        <taxon>Eukaryota</taxon>
        <taxon>Fungi</taxon>
        <taxon>Fungi incertae sedis</taxon>
        <taxon>Mucoromycota</taxon>
        <taxon>Glomeromycotina</taxon>
        <taxon>Glomeromycetes</taxon>
        <taxon>Diversisporales</taxon>
        <taxon>Gigasporaceae</taxon>
        <taxon>Gigaspora</taxon>
    </lineage>
</organism>
<keyword evidence="2" id="KW-1185">Reference proteome</keyword>
<dbReference type="EMBL" id="CAJVQB010050689">
    <property type="protein sequence ID" value="CAG8835040.1"/>
    <property type="molecule type" value="Genomic_DNA"/>
</dbReference>
<evidence type="ECO:0000313" key="2">
    <source>
        <dbReference type="Proteomes" id="UP000789901"/>
    </source>
</evidence>